<feature type="region of interest" description="Disordered" evidence="4">
    <location>
        <begin position="76"/>
        <end position="110"/>
    </location>
</feature>
<dbReference type="InterPro" id="IPR036893">
    <property type="entry name" value="SBP_sf"/>
</dbReference>
<dbReference type="Proteomes" id="UP001205105">
    <property type="component" value="Unassembled WGS sequence"/>
</dbReference>
<evidence type="ECO:0000313" key="6">
    <source>
        <dbReference type="EMBL" id="KAI7840512.1"/>
    </source>
</evidence>
<name>A0AAD5DM42_9CHLO</name>
<dbReference type="PROSITE" id="PS51141">
    <property type="entry name" value="ZF_SBP"/>
    <property type="match status" value="1"/>
</dbReference>
<dbReference type="InterPro" id="IPR004333">
    <property type="entry name" value="SBP_dom"/>
</dbReference>
<dbReference type="EMBL" id="JADXDR010000079">
    <property type="protein sequence ID" value="KAI7840512.1"/>
    <property type="molecule type" value="Genomic_DNA"/>
</dbReference>
<feature type="region of interest" description="Disordered" evidence="4">
    <location>
        <begin position="396"/>
        <end position="427"/>
    </location>
</feature>
<feature type="compositionally biased region" description="Low complexity" evidence="4">
    <location>
        <begin position="396"/>
        <end position="426"/>
    </location>
</feature>
<accession>A0AAD5DM42</accession>
<organism evidence="6 7">
    <name type="scientific">Chlorella ohadii</name>
    <dbReference type="NCBI Taxonomy" id="2649997"/>
    <lineage>
        <taxon>Eukaryota</taxon>
        <taxon>Viridiplantae</taxon>
        <taxon>Chlorophyta</taxon>
        <taxon>core chlorophytes</taxon>
        <taxon>Trebouxiophyceae</taxon>
        <taxon>Chlorellales</taxon>
        <taxon>Chlorellaceae</taxon>
        <taxon>Chlorella clade</taxon>
        <taxon>Chlorella</taxon>
    </lineage>
</organism>
<dbReference type="PANTHER" id="PTHR31251">
    <property type="entry name" value="SQUAMOSA PROMOTER-BINDING-LIKE PROTEIN 4"/>
    <property type="match status" value="1"/>
</dbReference>
<dbReference type="InterPro" id="IPR044817">
    <property type="entry name" value="SBP-like"/>
</dbReference>
<dbReference type="PANTHER" id="PTHR31251:SF169">
    <property type="entry name" value="SQUAMOSA PROMOTER-BINDING-LIKE PROTEIN 8"/>
    <property type="match status" value="1"/>
</dbReference>
<evidence type="ECO:0000256" key="1">
    <source>
        <dbReference type="ARBA" id="ARBA00022723"/>
    </source>
</evidence>
<reference evidence="6" key="1">
    <citation type="submission" date="2020-11" db="EMBL/GenBank/DDBJ databases">
        <title>Chlorella ohadii genome sequencing and assembly.</title>
        <authorList>
            <person name="Murik O."/>
            <person name="Treves H."/>
            <person name="Kedem I."/>
            <person name="Shotland Y."/>
            <person name="Kaplan A."/>
        </authorList>
    </citation>
    <scope>NUCLEOTIDE SEQUENCE</scope>
    <source>
        <strain evidence="6">1</strain>
    </source>
</reference>
<evidence type="ECO:0000259" key="5">
    <source>
        <dbReference type="PROSITE" id="PS51141"/>
    </source>
</evidence>
<feature type="compositionally biased region" description="Low complexity" evidence="4">
    <location>
        <begin position="214"/>
        <end position="228"/>
    </location>
</feature>
<evidence type="ECO:0000313" key="7">
    <source>
        <dbReference type="Proteomes" id="UP001205105"/>
    </source>
</evidence>
<dbReference type="GO" id="GO:0003677">
    <property type="term" value="F:DNA binding"/>
    <property type="evidence" value="ECO:0007669"/>
    <property type="project" value="InterPro"/>
</dbReference>
<keyword evidence="1" id="KW-0479">Metal-binding</keyword>
<dbReference type="GO" id="GO:0008270">
    <property type="term" value="F:zinc ion binding"/>
    <property type="evidence" value="ECO:0007669"/>
    <property type="project" value="UniProtKB-KW"/>
</dbReference>
<dbReference type="SUPFAM" id="SSF103612">
    <property type="entry name" value="SBT domain"/>
    <property type="match status" value="1"/>
</dbReference>
<sequence length="449" mass="45864">MRRPSLSCQVEGCTADLGTLRPYFQRQHICEDHARADEIPDGRGGLVRFCQQCTKLEPISAFDGKKRSCQASLVKRHHRRSGGTKRNYAGHARSATTGRGSASRGGPADTAARSLAVLADAALPDDDEEEQGQQGMLPMLPPMVPLPIAFDLPSISYDARGSGILGKPQPVRPLPLGSNAPAPFGQPALPPGSATSGWSSLPQAPAPPLFPNFGGPAPANGSSPPALGLGPTAGVGSTPDVASLLALLAARQAEGAAGGPADQAGTAAAAAAAATAAAAPKEEPVERPADLQQLLTALQLLQQLQQSITNVVVAQLQQHLARQEASSLLEQRLLPLLGSIRAQLGPKGDSSSLAQLEQLVASLNQLSGMLQPPPAAQDQQALGLLQWLQSAGAMGLPGGPAASAPSPAPSPVVRAEPAAAPAGGDPDQVQAMLQRVAGLLKLQKELGTA</sequence>
<proteinExistence type="predicted"/>
<keyword evidence="2" id="KW-0863">Zinc-finger</keyword>
<dbReference type="AlphaFoldDB" id="A0AAD5DM42"/>
<evidence type="ECO:0000256" key="2">
    <source>
        <dbReference type="ARBA" id="ARBA00022771"/>
    </source>
</evidence>
<feature type="compositionally biased region" description="Polar residues" evidence="4">
    <location>
        <begin position="193"/>
        <end position="202"/>
    </location>
</feature>
<evidence type="ECO:0000256" key="4">
    <source>
        <dbReference type="SAM" id="MobiDB-lite"/>
    </source>
</evidence>
<comment type="caution">
    <text evidence="6">The sequence shown here is derived from an EMBL/GenBank/DDBJ whole genome shotgun (WGS) entry which is preliminary data.</text>
</comment>
<feature type="region of interest" description="Disordered" evidence="4">
    <location>
        <begin position="161"/>
        <end position="234"/>
    </location>
</feature>
<keyword evidence="3" id="KW-0862">Zinc</keyword>
<dbReference type="Pfam" id="PF03110">
    <property type="entry name" value="SBP"/>
    <property type="match status" value="1"/>
</dbReference>
<dbReference type="GO" id="GO:0005634">
    <property type="term" value="C:nucleus"/>
    <property type="evidence" value="ECO:0007669"/>
    <property type="project" value="InterPro"/>
</dbReference>
<feature type="domain" description="SBP-type" evidence="5">
    <location>
        <begin position="5"/>
        <end position="83"/>
    </location>
</feature>
<evidence type="ECO:0000256" key="3">
    <source>
        <dbReference type="ARBA" id="ARBA00022833"/>
    </source>
</evidence>
<dbReference type="Gene3D" id="4.10.1100.10">
    <property type="entry name" value="Transcription factor, SBP-box domain"/>
    <property type="match status" value="1"/>
</dbReference>
<keyword evidence="7" id="KW-1185">Reference proteome</keyword>
<gene>
    <name evidence="6" type="ORF">COHA_005811</name>
</gene>
<protein>
    <recommendedName>
        <fullName evidence="5">SBP-type domain-containing protein</fullName>
    </recommendedName>
</protein>